<organism evidence="6 7">
    <name type="scientific">Marichromatium bheemlicum</name>
    <dbReference type="NCBI Taxonomy" id="365339"/>
    <lineage>
        <taxon>Bacteria</taxon>
        <taxon>Pseudomonadati</taxon>
        <taxon>Pseudomonadota</taxon>
        <taxon>Gammaproteobacteria</taxon>
        <taxon>Chromatiales</taxon>
        <taxon>Chromatiaceae</taxon>
        <taxon>Marichromatium</taxon>
    </lineage>
</organism>
<dbReference type="Proteomes" id="UP000740754">
    <property type="component" value="Unassembled WGS sequence"/>
</dbReference>
<dbReference type="EMBL" id="JAAXKX010000024">
    <property type="protein sequence ID" value="NKN34312.1"/>
    <property type="molecule type" value="Genomic_DNA"/>
</dbReference>
<evidence type="ECO:0000256" key="1">
    <source>
        <dbReference type="ARBA" id="ARBA00004953"/>
    </source>
</evidence>
<evidence type="ECO:0000313" key="7">
    <source>
        <dbReference type="Proteomes" id="UP000740754"/>
    </source>
</evidence>
<evidence type="ECO:0000259" key="5">
    <source>
        <dbReference type="Pfam" id="PF02570"/>
    </source>
</evidence>
<dbReference type="GO" id="GO:0016993">
    <property type="term" value="F:precorrin-8X methylmutase activity"/>
    <property type="evidence" value="ECO:0007669"/>
    <property type="project" value="UniProtKB-EC"/>
</dbReference>
<comment type="caution">
    <text evidence="6">The sequence shown here is derived from an EMBL/GenBank/DDBJ whole genome shotgun (WGS) entry which is preliminary data.</text>
</comment>
<comment type="pathway">
    <text evidence="1">Cofactor biosynthesis; adenosylcobalamin biosynthesis.</text>
</comment>
<proteinExistence type="inferred from homology"/>
<dbReference type="RefSeq" id="WP_168670702.1">
    <property type="nucleotide sequence ID" value="NZ_JAAXKX010000024.1"/>
</dbReference>
<dbReference type="EC" id="5.4.99.61" evidence="6"/>
<evidence type="ECO:0000256" key="4">
    <source>
        <dbReference type="ARBA" id="ARBA00023235"/>
    </source>
</evidence>
<comment type="similarity">
    <text evidence="2">Belongs to the CobH/CbiC family.</text>
</comment>
<dbReference type="NCBIfam" id="NF006136">
    <property type="entry name" value="PRK08285.1"/>
    <property type="match status" value="1"/>
</dbReference>
<dbReference type="PANTHER" id="PTHR43588">
    <property type="entry name" value="COBALT-PRECORRIN-8 METHYLMUTASE"/>
    <property type="match status" value="1"/>
</dbReference>
<feature type="domain" description="Cobalamin biosynthesis precorrin-8X methylmutase CobH/CbiC" evidence="5">
    <location>
        <begin position="10"/>
        <end position="203"/>
    </location>
</feature>
<dbReference type="InterPro" id="IPR003722">
    <property type="entry name" value="Cbl_synth_CobH/CbiC"/>
</dbReference>
<evidence type="ECO:0000256" key="2">
    <source>
        <dbReference type="ARBA" id="ARBA00009774"/>
    </source>
</evidence>
<name>A0ABX1I9T1_9GAMM</name>
<keyword evidence="4 6" id="KW-0413">Isomerase</keyword>
<dbReference type="SUPFAM" id="SSF63965">
    <property type="entry name" value="Precorrin-8X methylmutase CbiC/CobH"/>
    <property type="match status" value="1"/>
</dbReference>
<dbReference type="Gene3D" id="3.40.50.10230">
    <property type="entry name" value="Cobalamin biosynthesis CobH/CbiC, precorrin-8X methylmutase"/>
    <property type="match status" value="1"/>
</dbReference>
<keyword evidence="7" id="KW-1185">Reference proteome</keyword>
<protein>
    <submittedName>
        <fullName evidence="6">Precorrin-8X methylmutase</fullName>
        <ecNumber evidence="6">5.4.99.61</ecNumber>
    </submittedName>
</protein>
<accession>A0ABX1I9T1</accession>
<reference evidence="6 7" key="1">
    <citation type="submission" date="2020-04" db="EMBL/GenBank/DDBJ databases">
        <title>Draft Whole-Genome sequence of Marichromatium bheemlicum DSM 18632, type strain.</title>
        <authorList>
            <person name="Kyndt J.A."/>
            <person name="Meyer T.E."/>
        </authorList>
    </citation>
    <scope>NUCLEOTIDE SEQUENCE [LARGE SCALE GENOMIC DNA]</scope>
    <source>
        <strain evidence="6 7">DSM 18632</strain>
    </source>
</reference>
<evidence type="ECO:0000313" key="6">
    <source>
        <dbReference type="EMBL" id="NKN34312.1"/>
    </source>
</evidence>
<dbReference type="PANTHER" id="PTHR43588:SF1">
    <property type="entry name" value="COBALT-PRECORRIN-8 METHYLMUTASE"/>
    <property type="match status" value="1"/>
</dbReference>
<dbReference type="InterPro" id="IPR036588">
    <property type="entry name" value="CobH/CbiC_sf"/>
</dbReference>
<gene>
    <name evidence="6" type="ORF">HF203_13885</name>
</gene>
<dbReference type="Pfam" id="PF02570">
    <property type="entry name" value="CbiC"/>
    <property type="match status" value="1"/>
</dbReference>
<evidence type="ECO:0000256" key="3">
    <source>
        <dbReference type="ARBA" id="ARBA00022573"/>
    </source>
</evidence>
<keyword evidence="3" id="KW-0169">Cobalamin biosynthesis</keyword>
<sequence length="208" mass="22084">MIEYNRDAHDIYRQSFAIIRAEANLSRIPADLEKVAVRVVHACGMPDVVEDLLFSEGAGRAGRAALQGGAPILCDSRMVSEGITRARMPADNPIICTLHDPRVPELARELGNTRTAAALELWRPHLEGAVVVVGNAPTALFRLFEMLDAGAPRPALILGFPVGFVGAAESKEALAADSRGVPYIALRGRRGGSAMAVAAVNALGSEHE</sequence>